<name>A8BID9_GIAIC</name>
<dbReference type="EMBL" id="AACB03000001">
    <property type="protein sequence ID" value="KAE8305655.1"/>
    <property type="molecule type" value="Genomic_DNA"/>
</dbReference>
<accession>A8BID9</accession>
<dbReference type="Proteomes" id="UP000001548">
    <property type="component" value="Unassembled WGS sequence"/>
</dbReference>
<dbReference type="HOGENOM" id="CLU_1362637_0_0_1"/>
<dbReference type="KEGG" id="gla:GL50803_0011201"/>
<dbReference type="VEuPathDB" id="GiardiaDB:GL50803_11201"/>
<organism evidence="1 2">
    <name type="scientific">Giardia intestinalis (strain ATCC 50803 / WB clone C6)</name>
    <name type="common">Giardia lamblia</name>
    <dbReference type="NCBI Taxonomy" id="184922"/>
    <lineage>
        <taxon>Eukaryota</taxon>
        <taxon>Metamonada</taxon>
        <taxon>Diplomonadida</taxon>
        <taxon>Hexamitidae</taxon>
        <taxon>Giardiinae</taxon>
        <taxon>Giardia</taxon>
    </lineage>
</organism>
<reference evidence="1 2" key="1">
    <citation type="journal article" date="2007" name="Science">
        <title>Genomic minimalism in the early diverging intestinal parasite Giardia lamblia.</title>
        <authorList>
            <person name="Morrison H.G."/>
            <person name="McArthur A.G."/>
            <person name="Gillin F.D."/>
            <person name="Aley S.B."/>
            <person name="Adam R.D."/>
            <person name="Olsen G.J."/>
            <person name="Best A.A."/>
            <person name="Cande W.Z."/>
            <person name="Chen F."/>
            <person name="Cipriano M.J."/>
            <person name="Davids B.J."/>
            <person name="Dawson S.C."/>
            <person name="Elmendorf H.G."/>
            <person name="Hehl A.B."/>
            <person name="Holder M.E."/>
            <person name="Huse S.M."/>
            <person name="Kim U.U."/>
            <person name="Lasek-Nesselquist E."/>
            <person name="Manning G."/>
            <person name="Nigam A."/>
            <person name="Nixon J.E."/>
            <person name="Palm D."/>
            <person name="Passamaneck N.E."/>
            <person name="Prabhu A."/>
            <person name="Reich C.I."/>
            <person name="Reiner D.S."/>
            <person name="Samuelson J."/>
            <person name="Svard S.G."/>
            <person name="Sogin M.L."/>
        </authorList>
    </citation>
    <scope>NUCLEOTIDE SEQUENCE [LARGE SCALE GENOMIC DNA]</scope>
    <source>
        <strain evidence="1 2">WB C6</strain>
    </source>
</reference>
<evidence type="ECO:0000313" key="2">
    <source>
        <dbReference type="Proteomes" id="UP000001548"/>
    </source>
</evidence>
<dbReference type="RefSeq" id="XP_001706822.1">
    <property type="nucleotide sequence ID" value="XM_001706770.1"/>
</dbReference>
<proteinExistence type="predicted"/>
<keyword evidence="2" id="KW-1185">Reference proteome</keyword>
<gene>
    <name evidence="1" type="ORF">GL50803_0011201</name>
</gene>
<dbReference type="AlphaFoldDB" id="A8BID9"/>
<dbReference type="GeneID" id="5699717"/>
<dbReference type="OMA" id="AVMAIYQ"/>
<evidence type="ECO:0000313" key="1">
    <source>
        <dbReference type="EMBL" id="KAE8305655.1"/>
    </source>
</evidence>
<comment type="caution">
    <text evidence="1">The sequence shown here is derived from an EMBL/GenBank/DDBJ whole genome shotgun (WGS) entry which is preliminary data.</text>
</comment>
<protein>
    <submittedName>
        <fullName evidence="1">Uncharacterized protein</fullName>
    </submittedName>
</protein>
<sequence length="201" mass="21638">MALYISNLEEDITGAVLLTFLKDAGIPVNDVSIAKNQNAEHQFVLSCSQDTAELIMRLNRCCIYYREMQIISTDGTQKASRAFFKSLVNGTDGPKPASIDSLLSLLREGGAVVHSSTPGSAIGLTPEAVMAIYQNFGPILALVYPAAQAKRGMWYLVYATEAATDTLLASPPLSLGGVVITWKKRNLAQLIDVLNDSTGNK</sequence>